<protein>
    <submittedName>
        <fullName evidence="1">Uncharacterized protein</fullName>
    </submittedName>
</protein>
<accession>A0ACC0UJP6</accession>
<name>A0ACC0UJP6_9AGAM</name>
<comment type="caution">
    <text evidence="1">The sequence shown here is derived from an EMBL/GenBank/DDBJ whole genome shotgun (WGS) entry which is preliminary data.</text>
</comment>
<feature type="non-terminal residue" evidence="1">
    <location>
        <position position="1"/>
    </location>
</feature>
<sequence>ECYREAENVVWHQVVRSPNTGVIFTGQPGIGKTLFLWYLLIRLLQDNQNILFIDDGGRAILFYLGNIYVLLGPLDGDDLPENFKDGFIWLLFDTPSPSSPIPLVANSPLCFPIQTPSPNPAHFSTWRKHRRPLYTAFPIWSIEELRRGLELDREFEGFKARLEQYLKSWHDTPSAHPTNSDPIHFHFTHIRSLHGENPPEIEKAIDDILNNAVKYFGFVARDIFRAVLSDFHDIYNDTMSALKKSPNDLGEMLRMVVGSEDLSMSQPSHLLIVIKSRHKVGLSVEWDVDFRTSWVARAVARKFQKYEERRVRELISYLKFVSQGVTLASWLFEAYAHRKIVAGVRQHNVWQRNHARKRD</sequence>
<dbReference type="EMBL" id="JAGFNK010000023">
    <property type="protein sequence ID" value="KAI9511332.1"/>
    <property type="molecule type" value="Genomic_DNA"/>
</dbReference>
<proteinExistence type="predicted"/>
<evidence type="ECO:0000313" key="2">
    <source>
        <dbReference type="Proteomes" id="UP001207468"/>
    </source>
</evidence>
<feature type="non-terminal residue" evidence="1">
    <location>
        <position position="359"/>
    </location>
</feature>
<keyword evidence="2" id="KW-1185">Reference proteome</keyword>
<organism evidence="1 2">
    <name type="scientific">Russula earlei</name>
    <dbReference type="NCBI Taxonomy" id="71964"/>
    <lineage>
        <taxon>Eukaryota</taxon>
        <taxon>Fungi</taxon>
        <taxon>Dikarya</taxon>
        <taxon>Basidiomycota</taxon>
        <taxon>Agaricomycotina</taxon>
        <taxon>Agaricomycetes</taxon>
        <taxon>Russulales</taxon>
        <taxon>Russulaceae</taxon>
        <taxon>Russula</taxon>
    </lineage>
</organism>
<reference evidence="1" key="1">
    <citation type="submission" date="2021-03" db="EMBL/GenBank/DDBJ databases">
        <title>Evolutionary priming and transition to the ectomycorrhizal habit in an iconic lineage of mushroom-forming fungi: is preadaptation a requirement?</title>
        <authorList>
            <consortium name="DOE Joint Genome Institute"/>
            <person name="Looney B.P."/>
            <person name="Miyauchi S."/>
            <person name="Morin E."/>
            <person name="Drula E."/>
            <person name="Courty P.E."/>
            <person name="Chicoki N."/>
            <person name="Fauchery L."/>
            <person name="Kohler A."/>
            <person name="Kuo A."/>
            <person name="LaButti K."/>
            <person name="Pangilinan J."/>
            <person name="Lipzen A."/>
            <person name="Riley R."/>
            <person name="Andreopoulos W."/>
            <person name="He G."/>
            <person name="Johnson J."/>
            <person name="Barry K.W."/>
            <person name="Grigoriev I.V."/>
            <person name="Nagy L."/>
            <person name="Hibbett D."/>
            <person name="Henrissat B."/>
            <person name="Matheny P.B."/>
            <person name="Labbe J."/>
            <person name="Martin A.F."/>
        </authorList>
    </citation>
    <scope>NUCLEOTIDE SEQUENCE</scope>
    <source>
        <strain evidence="1">BPL698</strain>
    </source>
</reference>
<evidence type="ECO:0000313" key="1">
    <source>
        <dbReference type="EMBL" id="KAI9511332.1"/>
    </source>
</evidence>
<dbReference type="Proteomes" id="UP001207468">
    <property type="component" value="Unassembled WGS sequence"/>
</dbReference>
<gene>
    <name evidence="1" type="ORF">F5148DRAFT_957840</name>
</gene>